<accession>A0A6C0BWT8</accession>
<organism evidence="2">
    <name type="scientific">viral metagenome</name>
    <dbReference type="NCBI Taxonomy" id="1070528"/>
    <lineage>
        <taxon>unclassified sequences</taxon>
        <taxon>metagenomes</taxon>
        <taxon>organismal metagenomes</taxon>
    </lineage>
</organism>
<dbReference type="PANTHER" id="PTHR22916">
    <property type="entry name" value="GLYCOSYLTRANSFERASE"/>
    <property type="match status" value="1"/>
</dbReference>
<dbReference type="InterPro" id="IPR029044">
    <property type="entry name" value="Nucleotide-diphossugar_trans"/>
</dbReference>
<dbReference type="SUPFAM" id="SSF53448">
    <property type="entry name" value="Nucleotide-diphospho-sugar transferases"/>
    <property type="match status" value="1"/>
</dbReference>
<evidence type="ECO:0000259" key="1">
    <source>
        <dbReference type="Pfam" id="PF00535"/>
    </source>
</evidence>
<proteinExistence type="predicted"/>
<dbReference type="CDD" id="cd00761">
    <property type="entry name" value="Glyco_tranf_GTA_type"/>
    <property type="match status" value="1"/>
</dbReference>
<dbReference type="EMBL" id="MN739279">
    <property type="protein sequence ID" value="QHS96787.1"/>
    <property type="molecule type" value="Genomic_DNA"/>
</dbReference>
<protein>
    <recommendedName>
        <fullName evidence="1">Glycosyltransferase 2-like domain-containing protein</fullName>
    </recommendedName>
</protein>
<name>A0A6C0BWT8_9ZZZZ</name>
<dbReference type="InterPro" id="IPR001173">
    <property type="entry name" value="Glyco_trans_2-like"/>
</dbReference>
<dbReference type="Pfam" id="PF00535">
    <property type="entry name" value="Glycos_transf_2"/>
    <property type="match status" value="1"/>
</dbReference>
<feature type="domain" description="Glycosyltransferase 2-like" evidence="1">
    <location>
        <begin position="18"/>
        <end position="133"/>
    </location>
</feature>
<sequence>MNKPLKLKKLKGKYPFVSICTPTFNRRPFIPAMISCFKHQDYPKDRMEWIIIDDGTDKIGDLVADIPQVKYFSYDKQMVLGKKRNISNKKAKGDVIIYMDDDDYQSPLRVSHSVQMLRHHPRALCAGSSILYIYFKHISQMYQFGPYGPNHSTAGTFAFRRELLQITSFDDEAALAEEKHFLKNYTIPFVQLDSNKTILCISHDHNTFDKKTLLDNPNPTYTKPVDLAPSYFISDENLLSFYMDYIDPLLENYEAGAPSMKPEVIRQQKILTDNRKKMNEPKITLTDSSGNNVDFTSDQIANMLNVQSKRLIEMNNVLKQKDNQIESLKNMLSSVPNTTSCDTSACDTSACDTSACDTSACDTSACDTSACDTSACDTSACDGAACDASACDGAACDAPACDTSACESAPE</sequence>
<evidence type="ECO:0000313" key="2">
    <source>
        <dbReference type="EMBL" id="QHS96787.1"/>
    </source>
</evidence>
<dbReference type="Gene3D" id="3.90.550.10">
    <property type="entry name" value="Spore Coat Polysaccharide Biosynthesis Protein SpsA, Chain A"/>
    <property type="match status" value="1"/>
</dbReference>
<dbReference type="AlphaFoldDB" id="A0A6C0BWT8"/>
<reference evidence="2" key="1">
    <citation type="journal article" date="2020" name="Nature">
        <title>Giant virus diversity and host interactions through global metagenomics.</title>
        <authorList>
            <person name="Schulz F."/>
            <person name="Roux S."/>
            <person name="Paez-Espino D."/>
            <person name="Jungbluth S."/>
            <person name="Walsh D.A."/>
            <person name="Denef V.J."/>
            <person name="McMahon K.D."/>
            <person name="Konstantinidis K.T."/>
            <person name="Eloe-Fadrosh E.A."/>
            <person name="Kyrpides N.C."/>
            <person name="Woyke T."/>
        </authorList>
    </citation>
    <scope>NUCLEOTIDE SEQUENCE</scope>
    <source>
        <strain evidence="2">GVMAG-M-3300020166-5</strain>
    </source>
</reference>
<dbReference type="PANTHER" id="PTHR22916:SF71">
    <property type="entry name" value="GLYCOSYL TRANSFERASE"/>
    <property type="match status" value="1"/>
</dbReference>